<evidence type="ECO:0000313" key="2">
    <source>
        <dbReference type="Proteomes" id="UP001431221"/>
    </source>
</evidence>
<dbReference type="InterPro" id="IPR005331">
    <property type="entry name" value="Sulfotransferase"/>
</dbReference>
<evidence type="ECO:0000313" key="1">
    <source>
        <dbReference type="EMBL" id="MCK7611524.1"/>
    </source>
</evidence>
<name>A0ABT0GQ40_9HYPH</name>
<organism evidence="1 2">
    <name type="scientific">Roseibium sediminicola</name>
    <dbReference type="NCBI Taxonomy" id="2933272"/>
    <lineage>
        <taxon>Bacteria</taxon>
        <taxon>Pseudomonadati</taxon>
        <taxon>Pseudomonadota</taxon>
        <taxon>Alphaproteobacteria</taxon>
        <taxon>Hyphomicrobiales</taxon>
        <taxon>Stappiaceae</taxon>
        <taxon>Roseibium</taxon>
    </lineage>
</organism>
<keyword evidence="2" id="KW-1185">Reference proteome</keyword>
<proteinExistence type="predicted"/>
<dbReference type="Pfam" id="PF03567">
    <property type="entry name" value="Sulfotransfer_2"/>
    <property type="match status" value="1"/>
</dbReference>
<dbReference type="EMBL" id="JALNMJ010000002">
    <property type="protein sequence ID" value="MCK7611524.1"/>
    <property type="molecule type" value="Genomic_DNA"/>
</dbReference>
<comment type="caution">
    <text evidence="1">The sequence shown here is derived from an EMBL/GenBank/DDBJ whole genome shotgun (WGS) entry which is preliminary data.</text>
</comment>
<sequence>MLRPVLHRLAGTEALLPKRNTASDQMAGTERLLFHGDVELLTARELKKRHPDMKVVAWVQDPLHRLAYCYDKIIVKSEELPAYYDERHFSKAMSPREFVGLVAAISDLEADNLFRSQSASLTYKGMLTANLVLQLEDFERSLSKFLTEAGISIRPLPASTYRLTSFVTHSTLRAFNDTVLVQTLRQRYRADYEMFYSQEALPA</sequence>
<dbReference type="Proteomes" id="UP001431221">
    <property type="component" value="Unassembled WGS sequence"/>
</dbReference>
<protein>
    <submittedName>
        <fullName evidence="1">Sulfotransferase family protein</fullName>
    </submittedName>
</protein>
<gene>
    <name evidence="1" type="ORF">M0H32_05075</name>
</gene>
<accession>A0ABT0GQ40</accession>
<reference evidence="1" key="1">
    <citation type="submission" date="2022-04" db="EMBL/GenBank/DDBJ databases">
        <title>Roseibium sp. CAU 1639 isolated from mud.</title>
        <authorList>
            <person name="Kim W."/>
        </authorList>
    </citation>
    <scope>NUCLEOTIDE SEQUENCE</scope>
    <source>
        <strain evidence="1">CAU 1639</strain>
    </source>
</reference>